<reference evidence="2 3" key="1">
    <citation type="submission" date="2019-12" db="EMBL/GenBank/DDBJ databases">
        <authorList>
            <person name="Sun J.-Q."/>
        </authorList>
    </citation>
    <scope>NUCLEOTIDE SEQUENCE [LARGE SCALE GENOMIC DNA]</scope>
    <source>
        <strain evidence="2 3">JCM 17928</strain>
    </source>
</reference>
<dbReference type="AlphaFoldDB" id="A0A6N8HBJ1"/>
<dbReference type="Proteomes" id="UP000433945">
    <property type="component" value="Unassembled WGS sequence"/>
</dbReference>
<protein>
    <submittedName>
        <fullName evidence="2">Uncharacterized protein</fullName>
    </submittedName>
</protein>
<proteinExistence type="predicted"/>
<keyword evidence="1" id="KW-1133">Transmembrane helix</keyword>
<name>A0A6N8HBJ1_9FLAO</name>
<evidence type="ECO:0000313" key="2">
    <source>
        <dbReference type="EMBL" id="MUV03313.1"/>
    </source>
</evidence>
<feature type="transmembrane region" description="Helical" evidence="1">
    <location>
        <begin position="6"/>
        <end position="22"/>
    </location>
</feature>
<keyword evidence="1" id="KW-0812">Transmembrane</keyword>
<sequence>MEVLGYIFLIIIIVVVINNLSSNRQPIISNTSYDNTPISFKKTFPEGKYRLLLKYFMSIDVNPLFSKDLKEVSVSYIKPNWSVKYTLEEIESYLYIDWELSANSSVIENKTWQFNSYDDQTYIYKTVMKEAGDISLKRLTQVGMLNNYSNTDIYETHSKIEFEYLLKKVLTEILNEATVMISQKKNINELNELTIYLNKKLVTNVAKVFDLTTITPSLSISGIIADMDKEIQGKISLRVDKILRGV</sequence>
<accession>A0A6N8HBJ1</accession>
<dbReference type="RefSeq" id="WP_157482243.1">
    <property type="nucleotide sequence ID" value="NZ_WOWP01000017.1"/>
</dbReference>
<keyword evidence="3" id="KW-1185">Reference proteome</keyword>
<comment type="caution">
    <text evidence="2">The sequence shown here is derived from an EMBL/GenBank/DDBJ whole genome shotgun (WGS) entry which is preliminary data.</text>
</comment>
<dbReference type="EMBL" id="WOWP01000017">
    <property type="protein sequence ID" value="MUV03313.1"/>
    <property type="molecule type" value="Genomic_DNA"/>
</dbReference>
<keyword evidence="1" id="KW-0472">Membrane</keyword>
<evidence type="ECO:0000313" key="3">
    <source>
        <dbReference type="Proteomes" id="UP000433945"/>
    </source>
</evidence>
<organism evidence="2 3">
    <name type="scientific">Flavobacterium rakeshii</name>
    <dbReference type="NCBI Taxonomy" id="1038845"/>
    <lineage>
        <taxon>Bacteria</taxon>
        <taxon>Pseudomonadati</taxon>
        <taxon>Bacteroidota</taxon>
        <taxon>Flavobacteriia</taxon>
        <taxon>Flavobacteriales</taxon>
        <taxon>Flavobacteriaceae</taxon>
        <taxon>Flavobacterium</taxon>
    </lineage>
</organism>
<evidence type="ECO:0000256" key="1">
    <source>
        <dbReference type="SAM" id="Phobius"/>
    </source>
</evidence>
<gene>
    <name evidence="2" type="ORF">GN157_06280</name>
</gene>